<dbReference type="InterPro" id="IPR042099">
    <property type="entry name" value="ANL_N_sf"/>
</dbReference>
<dbReference type="PROSITE" id="PS00455">
    <property type="entry name" value="AMP_BINDING"/>
    <property type="match status" value="1"/>
</dbReference>
<dbReference type="EMBL" id="BMGG01000002">
    <property type="protein sequence ID" value="GGC54164.1"/>
    <property type="molecule type" value="Genomic_DNA"/>
</dbReference>
<protein>
    <submittedName>
        <fullName evidence="5">ATP-dependent acyl-CoA ligase</fullName>
    </submittedName>
</protein>
<dbReference type="PANTHER" id="PTHR43201:SF5">
    <property type="entry name" value="MEDIUM-CHAIN ACYL-COA LIGASE ACSF2, MITOCHONDRIAL"/>
    <property type="match status" value="1"/>
</dbReference>
<evidence type="ECO:0000313" key="6">
    <source>
        <dbReference type="Proteomes" id="UP000637002"/>
    </source>
</evidence>
<accession>A0A916X9P8</accession>
<comment type="caution">
    <text evidence="5">The sequence shown here is derived from an EMBL/GenBank/DDBJ whole genome shotgun (WGS) entry which is preliminary data.</text>
</comment>
<organism evidence="5 6">
    <name type="scientific">Chelatococcus reniformis</name>
    <dbReference type="NCBI Taxonomy" id="1494448"/>
    <lineage>
        <taxon>Bacteria</taxon>
        <taxon>Pseudomonadati</taxon>
        <taxon>Pseudomonadota</taxon>
        <taxon>Alphaproteobacteria</taxon>
        <taxon>Hyphomicrobiales</taxon>
        <taxon>Chelatococcaceae</taxon>
        <taxon>Chelatococcus</taxon>
    </lineage>
</organism>
<dbReference type="Pfam" id="PF13193">
    <property type="entry name" value="AMP-binding_C"/>
    <property type="match status" value="1"/>
</dbReference>
<dbReference type="GO" id="GO:0006631">
    <property type="term" value="P:fatty acid metabolic process"/>
    <property type="evidence" value="ECO:0007669"/>
    <property type="project" value="TreeGrafter"/>
</dbReference>
<dbReference type="Gene3D" id="3.40.50.12780">
    <property type="entry name" value="N-terminal domain of ligase-like"/>
    <property type="match status" value="1"/>
</dbReference>
<reference evidence="5" key="1">
    <citation type="journal article" date="2014" name="Int. J. Syst. Evol. Microbiol.">
        <title>Complete genome sequence of Corynebacterium casei LMG S-19264T (=DSM 44701T), isolated from a smear-ripened cheese.</title>
        <authorList>
            <consortium name="US DOE Joint Genome Institute (JGI-PGF)"/>
            <person name="Walter F."/>
            <person name="Albersmeier A."/>
            <person name="Kalinowski J."/>
            <person name="Ruckert C."/>
        </authorList>
    </citation>
    <scope>NUCLEOTIDE SEQUENCE</scope>
    <source>
        <strain evidence="5">CGMCC 1.12919</strain>
    </source>
</reference>
<gene>
    <name evidence="5" type="ORF">GCM10010994_11380</name>
</gene>
<feature type="domain" description="AMP-dependent synthetase/ligase" evidence="3">
    <location>
        <begin position="11"/>
        <end position="362"/>
    </location>
</feature>
<dbReference type="InterPro" id="IPR020845">
    <property type="entry name" value="AMP-binding_CS"/>
</dbReference>
<dbReference type="InterPro" id="IPR000873">
    <property type="entry name" value="AMP-dep_synth/lig_dom"/>
</dbReference>
<evidence type="ECO:0000259" key="4">
    <source>
        <dbReference type="Pfam" id="PF13193"/>
    </source>
</evidence>
<evidence type="ECO:0000313" key="5">
    <source>
        <dbReference type="EMBL" id="GGC54164.1"/>
    </source>
</evidence>
<proteinExistence type="inferred from homology"/>
<dbReference type="AlphaFoldDB" id="A0A916X9P8"/>
<dbReference type="SUPFAM" id="SSF56801">
    <property type="entry name" value="Acetyl-CoA synthetase-like"/>
    <property type="match status" value="1"/>
</dbReference>
<keyword evidence="2 5" id="KW-0436">Ligase</keyword>
<dbReference type="Proteomes" id="UP000637002">
    <property type="component" value="Unassembled WGS sequence"/>
</dbReference>
<dbReference type="GO" id="GO:0031956">
    <property type="term" value="F:medium-chain fatty acid-CoA ligase activity"/>
    <property type="evidence" value="ECO:0007669"/>
    <property type="project" value="TreeGrafter"/>
</dbReference>
<evidence type="ECO:0000256" key="2">
    <source>
        <dbReference type="ARBA" id="ARBA00022598"/>
    </source>
</evidence>
<dbReference type="PANTHER" id="PTHR43201">
    <property type="entry name" value="ACYL-COA SYNTHETASE"/>
    <property type="match status" value="1"/>
</dbReference>
<dbReference type="Gene3D" id="3.30.300.30">
    <property type="match status" value="1"/>
</dbReference>
<sequence>MTATLPGRLIHQAQARPEAPALVFDEETITWADLADLVLRTSAWLRGRGIGPGDHVALLCGNRPAFVVAFYALANLGAVTVSVNTGLVGEGLRHSIVQSGARAVLAEQGLLDQVAADIAPVLRERRLLAFGGEADLFAAARACAPDAIYGGPGSEPLSIIYTSGTTGLPKGVLNCHEAYLASGRWMAASLAITAADRIMVCLPLFHANPQMYALMSALETGCAVVIRPKFSVGSFFDDARRFGCTMFTYVGTLLAMLASRVRERDTDHRLTRCVGGGCPPEVWRAMQDRFGITPYELYGMTEVGGWVTGNSTEAYRFDTCGRVRPDMEVLIVDGHDEPVAPGTPGEIVVRPKKPFTLLLGYWDNADASWQAARNFLFHTGDLGVFDAEGFLSFRGRLKDVIRRGGENIAPAEIEAALLAHPDIDEVAVVGVADPIFGEEIKAVVVARREIAARDVRRFLEGRVARFMLPRYVQFVAALPKTETAKVIRRDLLALPGAIFDLAEARRD</sequence>
<dbReference type="Pfam" id="PF00501">
    <property type="entry name" value="AMP-binding"/>
    <property type="match status" value="1"/>
</dbReference>
<dbReference type="InterPro" id="IPR025110">
    <property type="entry name" value="AMP-bd_C"/>
</dbReference>
<name>A0A916X9P8_9HYPH</name>
<keyword evidence="6" id="KW-1185">Reference proteome</keyword>
<feature type="domain" description="AMP-binding enzyme C-terminal" evidence="4">
    <location>
        <begin position="412"/>
        <end position="485"/>
    </location>
</feature>
<evidence type="ECO:0000256" key="1">
    <source>
        <dbReference type="ARBA" id="ARBA00006432"/>
    </source>
</evidence>
<evidence type="ECO:0000259" key="3">
    <source>
        <dbReference type="Pfam" id="PF00501"/>
    </source>
</evidence>
<reference evidence="5" key="2">
    <citation type="submission" date="2020-09" db="EMBL/GenBank/DDBJ databases">
        <authorList>
            <person name="Sun Q."/>
            <person name="Zhou Y."/>
        </authorList>
    </citation>
    <scope>NUCLEOTIDE SEQUENCE</scope>
    <source>
        <strain evidence="5">CGMCC 1.12919</strain>
    </source>
</reference>
<comment type="similarity">
    <text evidence="1">Belongs to the ATP-dependent AMP-binding enzyme family.</text>
</comment>
<dbReference type="RefSeq" id="WP_188608178.1">
    <property type="nucleotide sequence ID" value="NZ_BMGG01000002.1"/>
</dbReference>
<dbReference type="InterPro" id="IPR045851">
    <property type="entry name" value="AMP-bd_C_sf"/>
</dbReference>